<dbReference type="InterPro" id="IPR039421">
    <property type="entry name" value="Type_1_exporter"/>
</dbReference>
<dbReference type="PROSITE" id="PS00211">
    <property type="entry name" value="ABC_TRANSPORTER_1"/>
    <property type="match status" value="1"/>
</dbReference>
<dbReference type="Pfam" id="PF00664">
    <property type="entry name" value="ABC_membrane"/>
    <property type="match status" value="1"/>
</dbReference>
<accession>A0AAX3M1N1</accession>
<proteinExistence type="predicted"/>
<dbReference type="PROSITE" id="PS50929">
    <property type="entry name" value="ABC_TM1F"/>
    <property type="match status" value="1"/>
</dbReference>
<evidence type="ECO:0000256" key="4">
    <source>
        <dbReference type="ARBA" id="ARBA00022692"/>
    </source>
</evidence>
<feature type="transmembrane region" description="Helical" evidence="9">
    <location>
        <begin position="12"/>
        <end position="32"/>
    </location>
</feature>
<keyword evidence="7 9" id="KW-1133">Transmembrane helix</keyword>
<dbReference type="GO" id="GO:0005524">
    <property type="term" value="F:ATP binding"/>
    <property type="evidence" value="ECO:0007669"/>
    <property type="project" value="UniProtKB-KW"/>
</dbReference>
<dbReference type="InterPro" id="IPR003439">
    <property type="entry name" value="ABC_transporter-like_ATP-bd"/>
</dbReference>
<feature type="domain" description="ABC transporter" evidence="10">
    <location>
        <begin position="346"/>
        <end position="579"/>
    </location>
</feature>
<dbReference type="GO" id="GO:0005886">
    <property type="term" value="C:plasma membrane"/>
    <property type="evidence" value="ECO:0007669"/>
    <property type="project" value="UniProtKB-SubCell"/>
</dbReference>
<keyword evidence="6 12" id="KW-0067">ATP-binding</keyword>
<dbReference type="InterPro" id="IPR003593">
    <property type="entry name" value="AAA+_ATPase"/>
</dbReference>
<dbReference type="InterPro" id="IPR011527">
    <property type="entry name" value="ABC1_TM_dom"/>
</dbReference>
<keyword evidence="3" id="KW-1003">Cell membrane</keyword>
<evidence type="ECO:0000256" key="1">
    <source>
        <dbReference type="ARBA" id="ARBA00004651"/>
    </source>
</evidence>
<dbReference type="FunFam" id="3.40.50.300:FF:000221">
    <property type="entry name" value="Multidrug ABC transporter ATP-binding protein"/>
    <property type="match status" value="1"/>
</dbReference>
<dbReference type="CDD" id="cd18548">
    <property type="entry name" value="ABC_6TM_Tm287_like"/>
    <property type="match status" value="1"/>
</dbReference>
<dbReference type="PROSITE" id="PS50893">
    <property type="entry name" value="ABC_TRANSPORTER_2"/>
    <property type="match status" value="1"/>
</dbReference>
<reference evidence="12 13" key="1">
    <citation type="submission" date="2023-02" db="EMBL/GenBank/DDBJ databases">
        <title>Genome sequence of Paenibacillus kyungheensis KACC 18744.</title>
        <authorList>
            <person name="Kim S."/>
            <person name="Heo J."/>
            <person name="Kwon S.-W."/>
        </authorList>
    </citation>
    <scope>NUCLEOTIDE SEQUENCE [LARGE SCALE GENOMIC DNA]</scope>
    <source>
        <strain evidence="12 13">KACC 18744</strain>
    </source>
</reference>
<dbReference type="EMBL" id="CP117416">
    <property type="protein sequence ID" value="WCT56169.1"/>
    <property type="molecule type" value="Genomic_DNA"/>
</dbReference>
<comment type="subcellular location">
    <subcellularLocation>
        <location evidence="1">Cell membrane</location>
        <topology evidence="1">Multi-pass membrane protein</topology>
    </subcellularLocation>
</comment>
<evidence type="ECO:0000256" key="6">
    <source>
        <dbReference type="ARBA" id="ARBA00022840"/>
    </source>
</evidence>
<keyword evidence="2" id="KW-0813">Transport</keyword>
<evidence type="ECO:0000256" key="2">
    <source>
        <dbReference type="ARBA" id="ARBA00022448"/>
    </source>
</evidence>
<dbReference type="Proteomes" id="UP001220509">
    <property type="component" value="Chromosome"/>
</dbReference>
<evidence type="ECO:0000256" key="3">
    <source>
        <dbReference type="ARBA" id="ARBA00022475"/>
    </source>
</evidence>
<organism evidence="12 13">
    <name type="scientific">Paenibacillus kyungheensis</name>
    <dbReference type="NCBI Taxonomy" id="1452732"/>
    <lineage>
        <taxon>Bacteria</taxon>
        <taxon>Bacillati</taxon>
        <taxon>Bacillota</taxon>
        <taxon>Bacilli</taxon>
        <taxon>Bacillales</taxon>
        <taxon>Paenibacillaceae</taxon>
        <taxon>Paenibacillus</taxon>
    </lineage>
</organism>
<feature type="transmembrane region" description="Helical" evidence="9">
    <location>
        <begin position="157"/>
        <end position="177"/>
    </location>
</feature>
<evidence type="ECO:0000256" key="5">
    <source>
        <dbReference type="ARBA" id="ARBA00022741"/>
    </source>
</evidence>
<feature type="transmembrane region" description="Helical" evidence="9">
    <location>
        <begin position="52"/>
        <end position="78"/>
    </location>
</feature>
<dbReference type="InterPro" id="IPR017871">
    <property type="entry name" value="ABC_transporter-like_CS"/>
</dbReference>
<keyword evidence="4 9" id="KW-0812">Transmembrane</keyword>
<dbReference type="PANTHER" id="PTHR43394">
    <property type="entry name" value="ATP-DEPENDENT PERMEASE MDL1, MITOCHONDRIAL"/>
    <property type="match status" value="1"/>
</dbReference>
<evidence type="ECO:0000256" key="9">
    <source>
        <dbReference type="SAM" id="Phobius"/>
    </source>
</evidence>
<dbReference type="RefSeq" id="WP_273614474.1">
    <property type="nucleotide sequence ID" value="NZ_CP117416.1"/>
</dbReference>
<dbReference type="KEGG" id="pka:PQ456_01180"/>
<name>A0AAX3M1N1_9BACL</name>
<dbReference type="Gene3D" id="3.40.50.300">
    <property type="entry name" value="P-loop containing nucleotide triphosphate hydrolases"/>
    <property type="match status" value="1"/>
</dbReference>
<evidence type="ECO:0000256" key="8">
    <source>
        <dbReference type="ARBA" id="ARBA00023136"/>
    </source>
</evidence>
<feature type="domain" description="ABC transmembrane type-1" evidence="11">
    <location>
        <begin position="16"/>
        <end position="298"/>
    </location>
</feature>
<dbReference type="Gene3D" id="1.20.1560.10">
    <property type="entry name" value="ABC transporter type 1, transmembrane domain"/>
    <property type="match status" value="1"/>
</dbReference>
<feature type="transmembrane region" description="Helical" evidence="9">
    <location>
        <begin position="242"/>
        <end position="260"/>
    </location>
</feature>
<dbReference type="AlphaFoldDB" id="A0AAX3M1N1"/>
<dbReference type="SMART" id="SM00382">
    <property type="entry name" value="AAA"/>
    <property type="match status" value="1"/>
</dbReference>
<evidence type="ECO:0000313" key="12">
    <source>
        <dbReference type="EMBL" id="WCT56169.1"/>
    </source>
</evidence>
<feature type="transmembrane region" description="Helical" evidence="9">
    <location>
        <begin position="272"/>
        <end position="296"/>
    </location>
</feature>
<evidence type="ECO:0000259" key="10">
    <source>
        <dbReference type="PROSITE" id="PS50893"/>
    </source>
</evidence>
<dbReference type="PANTHER" id="PTHR43394:SF1">
    <property type="entry name" value="ATP-BINDING CASSETTE SUB-FAMILY B MEMBER 10, MITOCHONDRIAL"/>
    <property type="match status" value="1"/>
</dbReference>
<dbReference type="GO" id="GO:0015421">
    <property type="term" value="F:ABC-type oligopeptide transporter activity"/>
    <property type="evidence" value="ECO:0007669"/>
    <property type="project" value="TreeGrafter"/>
</dbReference>
<dbReference type="GO" id="GO:0016887">
    <property type="term" value="F:ATP hydrolysis activity"/>
    <property type="evidence" value="ECO:0007669"/>
    <property type="project" value="InterPro"/>
</dbReference>
<dbReference type="InterPro" id="IPR036640">
    <property type="entry name" value="ABC1_TM_sf"/>
</dbReference>
<sequence>MTVLFSFLKKYRVAAFLALGMMLVELALELLQPFLISKIIDDGVTQKDISTVLLWGGILTGGTIIAFFAGIFGSFYAAHASQGLGYDLREAVYNKVQSFSYALFNRFSSSSLITRLTNDITQLQDMVFMGLRFMLRMPLLVVGSSVMALLVNVKLGLLLVVGIPILLFFVIVIMRKASGLFQQVQRRLDTVNSVMQENLTGMRLIRVFVRKNHERQRFEERSNNLMKGTVSALRLTETTMPFILLITNASIIAVLWYGHLDIIVGQASVGEVVAIINYAMRTMGALSAFSMIVASFSRAKASAERIQEVMFTVEDERPQGNQDQYVAGSASSVSALQKSDPSHIGVAFRQVSFHYPGTEAEVLQNIDFIARAGVTTAIMGSTGSGKSSLVQLILRLYDSDHGEIDVLGRRIQELDDNQLRGLIGYVPQEIVLFTGSIRENISWGYEHATLEEIQEAARIAQIHDTIIKLPHGYDTLLGQRGVNLSGGQKQRISIARALVRRPSILLLDDSTSALDVRTESLLLDALRELSCTTLLITQKISSTIRADQVLLLSDGQLIAQGDHDHLLETSELYQQIYASQFGKEEREHVESTN</sequence>
<keyword evidence="8 9" id="KW-0472">Membrane</keyword>
<evidence type="ECO:0000259" key="11">
    <source>
        <dbReference type="PROSITE" id="PS50929"/>
    </source>
</evidence>
<keyword evidence="13" id="KW-1185">Reference proteome</keyword>
<dbReference type="Pfam" id="PF00005">
    <property type="entry name" value="ABC_tran"/>
    <property type="match status" value="1"/>
</dbReference>
<gene>
    <name evidence="12" type="ORF">PQ456_01180</name>
</gene>
<keyword evidence="5" id="KW-0547">Nucleotide-binding</keyword>
<feature type="transmembrane region" description="Helical" evidence="9">
    <location>
        <begin position="133"/>
        <end position="151"/>
    </location>
</feature>
<evidence type="ECO:0000256" key="7">
    <source>
        <dbReference type="ARBA" id="ARBA00022989"/>
    </source>
</evidence>
<dbReference type="SUPFAM" id="SSF52540">
    <property type="entry name" value="P-loop containing nucleoside triphosphate hydrolases"/>
    <property type="match status" value="1"/>
</dbReference>
<evidence type="ECO:0000313" key="13">
    <source>
        <dbReference type="Proteomes" id="UP001220509"/>
    </source>
</evidence>
<dbReference type="SUPFAM" id="SSF90123">
    <property type="entry name" value="ABC transporter transmembrane region"/>
    <property type="match status" value="1"/>
</dbReference>
<dbReference type="InterPro" id="IPR027417">
    <property type="entry name" value="P-loop_NTPase"/>
</dbReference>
<protein>
    <submittedName>
        <fullName evidence="12">ABC transporter ATP-binding protein</fullName>
    </submittedName>
</protein>